<keyword evidence="1" id="KW-0812">Transmembrane</keyword>
<feature type="transmembrane region" description="Helical" evidence="1">
    <location>
        <begin position="52"/>
        <end position="73"/>
    </location>
</feature>
<proteinExistence type="predicted"/>
<dbReference type="EMBL" id="HBKR01035791">
    <property type="protein sequence ID" value="CAE2334069.1"/>
    <property type="molecule type" value="Transcribed_RNA"/>
</dbReference>
<keyword evidence="1" id="KW-1133">Transmembrane helix</keyword>
<protein>
    <submittedName>
        <fullName evidence="2">Uncharacterized protein</fullName>
    </submittedName>
</protein>
<name>A0A7S4U7S5_9EUKA</name>
<evidence type="ECO:0000256" key="1">
    <source>
        <dbReference type="SAM" id="Phobius"/>
    </source>
</evidence>
<keyword evidence="1" id="KW-0472">Membrane</keyword>
<reference evidence="2" key="1">
    <citation type="submission" date="2021-01" db="EMBL/GenBank/DDBJ databases">
        <authorList>
            <person name="Corre E."/>
            <person name="Pelletier E."/>
            <person name="Niang G."/>
            <person name="Scheremetjew M."/>
            <person name="Finn R."/>
            <person name="Kale V."/>
            <person name="Holt S."/>
            <person name="Cochrane G."/>
            <person name="Meng A."/>
            <person name="Brown T."/>
            <person name="Cohen L."/>
        </authorList>
    </citation>
    <scope>NUCLEOTIDE SEQUENCE</scope>
    <source>
        <strain evidence="2">SoJaBio B1-5/56/2</strain>
    </source>
</reference>
<sequence>MKTIVLFFSFRGSRFSCPLPECCRHYEGDLDLQCGKKCRAGHDDDDDSSSQALVGIVISVVFVSILLVAVLLYGMKRILCSGDIFKKHTDNNSSPADEETTSCCCFGDSNPDNFQQIENLDDDLDLHLSDDAENNFELADTVEDGLNTLATEMKTVDGFGY</sequence>
<organism evidence="2">
    <name type="scientific">Paramoeba aestuarina</name>
    <dbReference type="NCBI Taxonomy" id="180227"/>
    <lineage>
        <taxon>Eukaryota</taxon>
        <taxon>Amoebozoa</taxon>
        <taxon>Discosea</taxon>
        <taxon>Flabellinia</taxon>
        <taxon>Dactylopodida</taxon>
        <taxon>Paramoebidae</taxon>
        <taxon>Paramoeba</taxon>
    </lineage>
</organism>
<evidence type="ECO:0000313" key="2">
    <source>
        <dbReference type="EMBL" id="CAE2334069.1"/>
    </source>
</evidence>
<gene>
    <name evidence="2" type="ORF">NAES01612_LOCUS23413</name>
</gene>
<dbReference type="AlphaFoldDB" id="A0A7S4U7S5"/>
<accession>A0A7S4U7S5</accession>